<dbReference type="Proteomes" id="UP000199497">
    <property type="component" value="Unassembled WGS sequence"/>
</dbReference>
<evidence type="ECO:0000313" key="4">
    <source>
        <dbReference type="Proteomes" id="UP000199497"/>
    </source>
</evidence>
<protein>
    <submittedName>
        <fullName evidence="3">Nitroreductase family protein</fullName>
    </submittedName>
</protein>
<dbReference type="InterPro" id="IPR029479">
    <property type="entry name" value="Nitroreductase"/>
</dbReference>
<dbReference type="STRING" id="405564.SAMN04487905_103332"/>
<dbReference type="AlphaFoldDB" id="A0A1H0S1P1"/>
<dbReference type="InterPro" id="IPR050627">
    <property type="entry name" value="Nitroreductase/BluB"/>
</dbReference>
<dbReference type="NCBIfam" id="NF047509">
    <property type="entry name" value="Rv3131_FMN_oxido"/>
    <property type="match status" value="1"/>
</dbReference>
<dbReference type="OrthoDB" id="8156917at2"/>
<dbReference type="Pfam" id="PF00881">
    <property type="entry name" value="Nitroreductase"/>
    <property type="match status" value="1"/>
</dbReference>
<dbReference type="RefSeq" id="WP_092599303.1">
    <property type="nucleotide sequence ID" value="NZ_FNJR01000003.1"/>
</dbReference>
<organism evidence="3 4">
    <name type="scientific">Actinopolyspora xinjiangensis</name>
    <dbReference type="NCBI Taxonomy" id="405564"/>
    <lineage>
        <taxon>Bacteria</taxon>
        <taxon>Bacillati</taxon>
        <taxon>Actinomycetota</taxon>
        <taxon>Actinomycetes</taxon>
        <taxon>Actinopolysporales</taxon>
        <taxon>Actinopolysporaceae</taxon>
        <taxon>Actinopolyspora</taxon>
    </lineage>
</organism>
<evidence type="ECO:0000256" key="1">
    <source>
        <dbReference type="SAM" id="MobiDB-lite"/>
    </source>
</evidence>
<evidence type="ECO:0000259" key="2">
    <source>
        <dbReference type="Pfam" id="PF00881"/>
    </source>
</evidence>
<gene>
    <name evidence="3" type="ORF">SAMN04487905_103332</name>
</gene>
<dbReference type="PANTHER" id="PTHR23026:SF123">
    <property type="entry name" value="NAD(P)H NITROREDUCTASE RV3131-RELATED"/>
    <property type="match status" value="1"/>
</dbReference>
<name>A0A1H0S1P1_9ACTN</name>
<dbReference type="InterPro" id="IPR000415">
    <property type="entry name" value="Nitroreductase-like"/>
</dbReference>
<dbReference type="PANTHER" id="PTHR23026">
    <property type="entry name" value="NADPH NITROREDUCTASE"/>
    <property type="match status" value="1"/>
</dbReference>
<dbReference type="EMBL" id="FNJR01000003">
    <property type="protein sequence ID" value="SDP35499.1"/>
    <property type="molecule type" value="Genomic_DNA"/>
</dbReference>
<reference evidence="4" key="1">
    <citation type="submission" date="2016-10" db="EMBL/GenBank/DDBJ databases">
        <authorList>
            <person name="Varghese N."/>
            <person name="Submissions S."/>
        </authorList>
    </citation>
    <scope>NUCLEOTIDE SEQUENCE [LARGE SCALE GENOMIC DNA]</scope>
    <source>
        <strain evidence="4">DSM 46732</strain>
    </source>
</reference>
<evidence type="ECO:0000313" key="3">
    <source>
        <dbReference type="EMBL" id="SDP35499.1"/>
    </source>
</evidence>
<dbReference type="Gene3D" id="3.40.109.10">
    <property type="entry name" value="NADH Oxidase"/>
    <property type="match status" value="1"/>
</dbReference>
<feature type="domain" description="Nitroreductase" evidence="2">
    <location>
        <begin position="123"/>
        <end position="309"/>
    </location>
</feature>
<sequence length="326" mass="36533">MGDFPPALGLSAERTERVIRLAATAPSLHNRQPWRFRPLPHSIELHYDPRARLPATDPWDRELRLGCGAALLNLRLALWHEGIEPVTTLLPNLGEETALAEVRGEGRSSASPEQRTLYQAIGDRHTNRRPFRPATVPVEQRHSLIEAVTREGCWPHVVERGELGRLEDMVHRAHRVQLADPRFRAEMTRWTGQGPEASEGVPASAAGPEREPQDRWVLRDYSAGRAKQRVPGKDFEDDPLLLVVCSYHEGRAADLRAGQALQRMLLTATSHGLVASLMSQVIEVEETRQELRRLLGGSPHPRALLRVGYGSHTAPTPRLEPRELLL</sequence>
<keyword evidence="4" id="KW-1185">Reference proteome</keyword>
<dbReference type="SUPFAM" id="SSF55469">
    <property type="entry name" value="FMN-dependent nitroreductase-like"/>
    <property type="match status" value="2"/>
</dbReference>
<dbReference type="GO" id="GO:0016491">
    <property type="term" value="F:oxidoreductase activity"/>
    <property type="evidence" value="ECO:0007669"/>
    <property type="project" value="InterPro"/>
</dbReference>
<accession>A0A1H0S1P1</accession>
<feature type="region of interest" description="Disordered" evidence="1">
    <location>
        <begin position="192"/>
        <end position="211"/>
    </location>
</feature>
<proteinExistence type="predicted"/>